<dbReference type="Gene3D" id="1.20.1070.10">
    <property type="entry name" value="Rhodopsin 7-helix transmembrane proteins"/>
    <property type="match status" value="1"/>
</dbReference>
<dbReference type="Proteomes" id="UP000276133">
    <property type="component" value="Unassembled WGS sequence"/>
</dbReference>
<dbReference type="PRINTS" id="PR00237">
    <property type="entry name" value="GPCRRHODOPSN"/>
</dbReference>
<evidence type="ECO:0000256" key="3">
    <source>
        <dbReference type="ARBA" id="ARBA00022989"/>
    </source>
</evidence>
<evidence type="ECO:0000256" key="5">
    <source>
        <dbReference type="SAM" id="Phobius"/>
    </source>
</evidence>
<dbReference type="STRING" id="10195.A0A3M7SMF8"/>
<evidence type="ECO:0000259" key="6">
    <source>
        <dbReference type="PROSITE" id="PS50262"/>
    </source>
</evidence>
<gene>
    <name evidence="7" type="ORF">BpHYR1_042946</name>
</gene>
<dbReference type="GO" id="GO:0016020">
    <property type="term" value="C:membrane"/>
    <property type="evidence" value="ECO:0007669"/>
    <property type="project" value="UniProtKB-SubCell"/>
</dbReference>
<dbReference type="SUPFAM" id="SSF81321">
    <property type="entry name" value="Family A G protein-coupled receptor-like"/>
    <property type="match status" value="1"/>
</dbReference>
<proteinExistence type="predicted"/>
<organism evidence="7 8">
    <name type="scientific">Brachionus plicatilis</name>
    <name type="common">Marine rotifer</name>
    <name type="synonym">Brachionus muelleri</name>
    <dbReference type="NCBI Taxonomy" id="10195"/>
    <lineage>
        <taxon>Eukaryota</taxon>
        <taxon>Metazoa</taxon>
        <taxon>Spiralia</taxon>
        <taxon>Gnathifera</taxon>
        <taxon>Rotifera</taxon>
        <taxon>Eurotatoria</taxon>
        <taxon>Monogononta</taxon>
        <taxon>Pseudotrocha</taxon>
        <taxon>Ploima</taxon>
        <taxon>Brachionidae</taxon>
        <taxon>Brachionus</taxon>
    </lineage>
</organism>
<dbReference type="PANTHER" id="PTHR46641">
    <property type="entry name" value="FMRFAMIDE RECEPTOR-RELATED"/>
    <property type="match status" value="1"/>
</dbReference>
<keyword evidence="4 5" id="KW-0472">Membrane</keyword>
<dbReference type="PROSITE" id="PS50262">
    <property type="entry name" value="G_PROTEIN_RECEP_F1_2"/>
    <property type="match status" value="1"/>
</dbReference>
<evidence type="ECO:0000313" key="8">
    <source>
        <dbReference type="Proteomes" id="UP000276133"/>
    </source>
</evidence>
<dbReference type="InterPro" id="IPR000276">
    <property type="entry name" value="GPCR_Rhodpsn"/>
</dbReference>
<evidence type="ECO:0000313" key="7">
    <source>
        <dbReference type="EMBL" id="RNA37011.1"/>
    </source>
</evidence>
<dbReference type="CDD" id="cd14978">
    <property type="entry name" value="7tmA_FMRFamide_R-like"/>
    <property type="match status" value="1"/>
</dbReference>
<keyword evidence="8" id="KW-1185">Reference proteome</keyword>
<feature type="transmembrane region" description="Helical" evidence="5">
    <location>
        <begin position="379"/>
        <end position="401"/>
    </location>
</feature>
<evidence type="ECO:0000256" key="2">
    <source>
        <dbReference type="ARBA" id="ARBA00022692"/>
    </source>
</evidence>
<feature type="transmembrane region" description="Helical" evidence="5">
    <location>
        <begin position="72"/>
        <end position="96"/>
    </location>
</feature>
<feature type="transmembrane region" description="Helical" evidence="5">
    <location>
        <begin position="37"/>
        <end position="60"/>
    </location>
</feature>
<feature type="domain" description="G-protein coupled receptors family 1 profile" evidence="6">
    <location>
        <begin position="52"/>
        <end position="402"/>
    </location>
</feature>
<dbReference type="InterPro" id="IPR017452">
    <property type="entry name" value="GPCR_Rhodpsn_7TM"/>
</dbReference>
<dbReference type="PANTHER" id="PTHR46641:SF2">
    <property type="entry name" value="FMRFAMIDE RECEPTOR"/>
    <property type="match status" value="1"/>
</dbReference>
<feature type="transmembrane region" description="Helical" evidence="5">
    <location>
        <begin position="208"/>
        <end position="237"/>
    </location>
</feature>
<sequence length="431" mass="49132">MLNESNETFFLTDAFKDSYDIADEEINQIGVTKLTKILAIVGVCICVIGMIGNIFSMIVLSQKSMKRLSTYSYLLGLSICDEISLTFTVTILLNYAAPSVLSLSPSLANNYKILLIYIYPIVSSTQALSVWITLAFTVDRYVYVCHPYYGRVFCSRRRALIVIACLFCLASIYSIPQFLERTYVSIEVLGRVHIFQSLTTFGRNRHFIYIYHLLIYSTFICILPILLIIVLNAFLIYDILKSNKRHRELHIAYTDATNRSNQNSMSENGKRSISINYLRPPKRLFSCLKPKRSRDELFDMDSSCTEKCIRVNGNRNSTVTAMSYPVFAGAASFPSDKTIRNDVTIMLVGLIFVFLICQSPSTVLRLITFKNLGIYFKPMYYSSLDVSNFLIVTNSTLNCLIVAVKTGDLYKRWRVLAGVWSYAFCVFYIDI</sequence>
<dbReference type="EMBL" id="REGN01001105">
    <property type="protein sequence ID" value="RNA37011.1"/>
    <property type="molecule type" value="Genomic_DNA"/>
</dbReference>
<keyword evidence="2 5" id="KW-0812">Transmembrane</keyword>
<keyword evidence="7" id="KW-0675">Receptor</keyword>
<dbReference type="InterPro" id="IPR052954">
    <property type="entry name" value="GPCR-Ligand_Int"/>
</dbReference>
<reference evidence="7 8" key="1">
    <citation type="journal article" date="2018" name="Sci. Rep.">
        <title>Genomic signatures of local adaptation to the degree of environmental predictability in rotifers.</title>
        <authorList>
            <person name="Franch-Gras L."/>
            <person name="Hahn C."/>
            <person name="Garcia-Roger E.M."/>
            <person name="Carmona M.J."/>
            <person name="Serra M."/>
            <person name="Gomez A."/>
        </authorList>
    </citation>
    <scope>NUCLEOTIDE SEQUENCE [LARGE SCALE GENOMIC DNA]</scope>
    <source>
        <strain evidence="7">HYR1</strain>
    </source>
</reference>
<dbReference type="GO" id="GO:0004930">
    <property type="term" value="F:G protein-coupled receptor activity"/>
    <property type="evidence" value="ECO:0007669"/>
    <property type="project" value="InterPro"/>
</dbReference>
<accession>A0A3M7SMF8</accession>
<dbReference type="AlphaFoldDB" id="A0A3M7SMF8"/>
<feature type="transmembrane region" description="Helical" evidence="5">
    <location>
        <begin position="159"/>
        <end position="179"/>
    </location>
</feature>
<evidence type="ECO:0000256" key="4">
    <source>
        <dbReference type="ARBA" id="ARBA00023136"/>
    </source>
</evidence>
<feature type="transmembrane region" description="Helical" evidence="5">
    <location>
        <begin position="343"/>
        <end position="367"/>
    </location>
</feature>
<dbReference type="OrthoDB" id="10011262at2759"/>
<name>A0A3M7SMF8_BRAPC</name>
<evidence type="ECO:0000256" key="1">
    <source>
        <dbReference type="ARBA" id="ARBA00004370"/>
    </source>
</evidence>
<comment type="caution">
    <text evidence="7">The sequence shown here is derived from an EMBL/GenBank/DDBJ whole genome shotgun (WGS) entry which is preliminary data.</text>
</comment>
<protein>
    <submittedName>
        <fullName evidence="7">FMRFamide receptor-like</fullName>
    </submittedName>
</protein>
<feature type="transmembrane region" description="Helical" evidence="5">
    <location>
        <begin position="116"/>
        <end position="138"/>
    </location>
</feature>
<keyword evidence="3 5" id="KW-1133">Transmembrane helix</keyword>
<dbReference type="Pfam" id="PF00001">
    <property type="entry name" value="7tm_1"/>
    <property type="match status" value="1"/>
</dbReference>
<comment type="subcellular location">
    <subcellularLocation>
        <location evidence="1">Membrane</location>
    </subcellularLocation>
</comment>